<gene>
    <name evidence="2" type="ORF">GH808_02440</name>
</gene>
<evidence type="ECO:0000313" key="3">
    <source>
        <dbReference type="Proteomes" id="UP000603234"/>
    </source>
</evidence>
<name>A0ABR6WS08_9FIRM</name>
<feature type="compositionally biased region" description="Polar residues" evidence="1">
    <location>
        <begin position="152"/>
        <end position="166"/>
    </location>
</feature>
<feature type="region of interest" description="Disordered" evidence="1">
    <location>
        <begin position="55"/>
        <end position="93"/>
    </location>
</feature>
<comment type="caution">
    <text evidence="2">The sequence shown here is derived from an EMBL/GenBank/DDBJ whole genome shotgun (WGS) entry which is preliminary data.</text>
</comment>
<dbReference type="EMBL" id="WJBC01000002">
    <property type="protein sequence ID" value="MBC3803303.1"/>
    <property type="molecule type" value="Genomic_DNA"/>
</dbReference>
<sequence length="166" mass="17106">MKIKIIKQFFAAFAAVCIIYGSVATTYTSYKNVLAAQAEIPLAIAVKEETTAAAAETDASTATQTPATTTETSGTSTAASTQTESVTAETPTVTKQEELVAVADTTTSAQSQAMAAAVPVVPTLNEFLSQLRCGGCGKNCSLASPRCATGSRKAQQAEAQYDATYS</sequence>
<organism evidence="2 3">
    <name type="scientific">Acetobacterium fimetarium</name>
    <dbReference type="NCBI Taxonomy" id="52691"/>
    <lineage>
        <taxon>Bacteria</taxon>
        <taxon>Bacillati</taxon>
        <taxon>Bacillota</taxon>
        <taxon>Clostridia</taxon>
        <taxon>Eubacteriales</taxon>
        <taxon>Eubacteriaceae</taxon>
        <taxon>Acetobacterium</taxon>
    </lineage>
</organism>
<feature type="region of interest" description="Disordered" evidence="1">
    <location>
        <begin position="147"/>
        <end position="166"/>
    </location>
</feature>
<protein>
    <submittedName>
        <fullName evidence="2">Uncharacterized protein</fullName>
    </submittedName>
</protein>
<proteinExistence type="predicted"/>
<accession>A0ABR6WS08</accession>
<reference evidence="2 3" key="1">
    <citation type="journal article" date="2020" name="mSystems">
        <title>Defining Genomic and Predicted Metabolic Features of the Acetobacterium Genus.</title>
        <authorList>
            <person name="Ross D.E."/>
            <person name="Marshall C.W."/>
            <person name="Gulliver D."/>
            <person name="May H.D."/>
            <person name="Norman R.S."/>
        </authorList>
    </citation>
    <scope>NUCLEOTIDE SEQUENCE [LARGE SCALE GENOMIC DNA]</scope>
    <source>
        <strain evidence="2 3">DSM 8238</strain>
    </source>
</reference>
<dbReference type="RefSeq" id="WP_186841213.1">
    <property type="nucleotide sequence ID" value="NZ_WJBC01000002.1"/>
</dbReference>
<evidence type="ECO:0000313" key="2">
    <source>
        <dbReference type="EMBL" id="MBC3803303.1"/>
    </source>
</evidence>
<evidence type="ECO:0000256" key="1">
    <source>
        <dbReference type="SAM" id="MobiDB-lite"/>
    </source>
</evidence>
<keyword evidence="3" id="KW-1185">Reference proteome</keyword>
<dbReference type="Proteomes" id="UP000603234">
    <property type="component" value="Unassembled WGS sequence"/>
</dbReference>
<feature type="compositionally biased region" description="Low complexity" evidence="1">
    <location>
        <begin position="55"/>
        <end position="90"/>
    </location>
</feature>